<keyword evidence="2" id="KW-1185">Reference proteome</keyword>
<name>A0A1Z4LQP6_9CYAN</name>
<proteinExistence type="predicted"/>
<gene>
    <name evidence="1" type="ORF">NIES267_30480</name>
</gene>
<sequence length="85" mass="9660">MRVVGGVGFRPPKSALAQRLSLAERARRGGSPVLANIRVNGFKQDGFNYGNNLKSQIRLEKFWGRKPTPQTFRKIQNLLTFNLFK</sequence>
<dbReference type="EMBL" id="AP018227">
    <property type="protein sequence ID" value="BAY83559.1"/>
    <property type="molecule type" value="Genomic_DNA"/>
</dbReference>
<organism evidence="1 2">
    <name type="scientific">Calothrix parasitica NIES-267</name>
    <dbReference type="NCBI Taxonomy" id="1973488"/>
    <lineage>
        <taxon>Bacteria</taxon>
        <taxon>Bacillati</taxon>
        <taxon>Cyanobacteriota</taxon>
        <taxon>Cyanophyceae</taxon>
        <taxon>Nostocales</taxon>
        <taxon>Calotrichaceae</taxon>
        <taxon>Calothrix</taxon>
    </lineage>
</organism>
<dbReference type="AlphaFoldDB" id="A0A1Z4LQP6"/>
<evidence type="ECO:0000313" key="2">
    <source>
        <dbReference type="Proteomes" id="UP000218418"/>
    </source>
</evidence>
<dbReference type="Proteomes" id="UP000218418">
    <property type="component" value="Chromosome"/>
</dbReference>
<protein>
    <submittedName>
        <fullName evidence="1">Uncharacterized protein</fullName>
    </submittedName>
</protein>
<accession>A0A1Z4LQP6</accession>
<evidence type="ECO:0000313" key="1">
    <source>
        <dbReference type="EMBL" id="BAY83559.1"/>
    </source>
</evidence>
<reference evidence="1 2" key="1">
    <citation type="submission" date="2017-06" db="EMBL/GenBank/DDBJ databases">
        <title>Genome sequencing of cyanobaciteial culture collection at National Institute for Environmental Studies (NIES).</title>
        <authorList>
            <person name="Hirose Y."/>
            <person name="Shimura Y."/>
            <person name="Fujisawa T."/>
            <person name="Nakamura Y."/>
            <person name="Kawachi M."/>
        </authorList>
    </citation>
    <scope>NUCLEOTIDE SEQUENCE [LARGE SCALE GENOMIC DNA]</scope>
    <source>
        <strain evidence="1 2">NIES-267</strain>
    </source>
</reference>